<dbReference type="SMART" id="SM00304">
    <property type="entry name" value="HAMP"/>
    <property type="match status" value="1"/>
</dbReference>
<proteinExistence type="predicted"/>
<keyword evidence="13 14" id="KW-0472">Membrane</keyword>
<dbReference type="InterPro" id="IPR005467">
    <property type="entry name" value="His_kinase_dom"/>
</dbReference>
<dbReference type="PROSITE" id="PS50885">
    <property type="entry name" value="HAMP"/>
    <property type="match status" value="1"/>
</dbReference>
<keyword evidence="5" id="KW-0597">Phosphoprotein</keyword>
<evidence type="ECO:0000256" key="10">
    <source>
        <dbReference type="ARBA" id="ARBA00022840"/>
    </source>
</evidence>
<accession>A0A198AQZ3</accession>
<dbReference type="AlphaFoldDB" id="A0A198AQZ3"/>
<evidence type="ECO:0000313" key="18">
    <source>
        <dbReference type="Proteomes" id="UP000078454"/>
    </source>
</evidence>
<dbReference type="SMART" id="SM00387">
    <property type="entry name" value="HATPase_c"/>
    <property type="match status" value="1"/>
</dbReference>
<dbReference type="GO" id="GO:0005886">
    <property type="term" value="C:plasma membrane"/>
    <property type="evidence" value="ECO:0007669"/>
    <property type="project" value="UniProtKB-SubCell"/>
</dbReference>
<evidence type="ECO:0000256" key="3">
    <source>
        <dbReference type="ARBA" id="ARBA00012438"/>
    </source>
</evidence>
<comment type="catalytic activity">
    <reaction evidence="1">
        <text>ATP + protein L-histidine = ADP + protein N-phospho-L-histidine.</text>
        <dbReference type="EC" id="2.7.13.3"/>
    </reaction>
</comment>
<dbReference type="Gene3D" id="6.10.340.10">
    <property type="match status" value="1"/>
</dbReference>
<keyword evidence="18" id="KW-1185">Reference proteome</keyword>
<evidence type="ECO:0000259" key="16">
    <source>
        <dbReference type="PROSITE" id="PS50885"/>
    </source>
</evidence>
<evidence type="ECO:0000256" key="9">
    <source>
        <dbReference type="ARBA" id="ARBA00022777"/>
    </source>
</evidence>
<gene>
    <name evidence="17" type="ORF">A8708_06140</name>
</gene>
<keyword evidence="4" id="KW-1003">Cell membrane</keyword>
<evidence type="ECO:0000256" key="8">
    <source>
        <dbReference type="ARBA" id="ARBA00022741"/>
    </source>
</evidence>
<dbReference type="STRING" id="1850517.A8708_06140"/>
<evidence type="ECO:0000256" key="14">
    <source>
        <dbReference type="SAM" id="Phobius"/>
    </source>
</evidence>
<feature type="domain" description="Histidine kinase" evidence="15">
    <location>
        <begin position="484"/>
        <end position="591"/>
    </location>
</feature>
<dbReference type="InterPro" id="IPR036890">
    <property type="entry name" value="HATPase_C_sf"/>
</dbReference>
<dbReference type="InterPro" id="IPR003594">
    <property type="entry name" value="HATPase_dom"/>
</dbReference>
<evidence type="ECO:0000256" key="5">
    <source>
        <dbReference type="ARBA" id="ARBA00022553"/>
    </source>
</evidence>
<dbReference type="CDD" id="cd06225">
    <property type="entry name" value="HAMP"/>
    <property type="match status" value="1"/>
</dbReference>
<dbReference type="PROSITE" id="PS50109">
    <property type="entry name" value="HIS_KIN"/>
    <property type="match status" value="1"/>
</dbReference>
<organism evidence="17 18">
    <name type="scientific">Paenibacillus oryzisoli</name>
    <dbReference type="NCBI Taxonomy" id="1850517"/>
    <lineage>
        <taxon>Bacteria</taxon>
        <taxon>Bacillati</taxon>
        <taxon>Bacillota</taxon>
        <taxon>Bacilli</taxon>
        <taxon>Bacillales</taxon>
        <taxon>Paenibacillaceae</taxon>
        <taxon>Paenibacillus</taxon>
    </lineage>
</organism>
<evidence type="ECO:0000256" key="12">
    <source>
        <dbReference type="ARBA" id="ARBA00023012"/>
    </source>
</evidence>
<feature type="domain" description="HAMP" evidence="16">
    <location>
        <begin position="325"/>
        <end position="377"/>
    </location>
</feature>
<dbReference type="GO" id="GO:0005524">
    <property type="term" value="F:ATP binding"/>
    <property type="evidence" value="ECO:0007669"/>
    <property type="project" value="UniProtKB-KW"/>
</dbReference>
<evidence type="ECO:0000256" key="13">
    <source>
        <dbReference type="ARBA" id="ARBA00023136"/>
    </source>
</evidence>
<keyword evidence="7 14" id="KW-0812">Transmembrane</keyword>
<keyword evidence="6" id="KW-0808">Transferase</keyword>
<keyword evidence="12" id="KW-0902">Two-component regulatory system</keyword>
<dbReference type="PANTHER" id="PTHR34220:SF7">
    <property type="entry name" value="SENSOR HISTIDINE KINASE YPDA"/>
    <property type="match status" value="1"/>
</dbReference>
<dbReference type="GO" id="GO:0000155">
    <property type="term" value="F:phosphorelay sensor kinase activity"/>
    <property type="evidence" value="ECO:0007669"/>
    <property type="project" value="InterPro"/>
</dbReference>
<dbReference type="InterPro" id="IPR003660">
    <property type="entry name" value="HAMP_dom"/>
</dbReference>
<comment type="subcellular location">
    <subcellularLocation>
        <location evidence="2">Cell membrane</location>
        <topology evidence="2">Multi-pass membrane protein</topology>
    </subcellularLocation>
</comment>
<dbReference type="Pfam" id="PF06580">
    <property type="entry name" value="His_kinase"/>
    <property type="match status" value="1"/>
</dbReference>
<keyword evidence="8" id="KW-0547">Nucleotide-binding</keyword>
<dbReference type="InterPro" id="IPR004358">
    <property type="entry name" value="Sig_transdc_His_kin-like_C"/>
</dbReference>
<keyword evidence="10" id="KW-0067">ATP-binding</keyword>
<evidence type="ECO:0000256" key="2">
    <source>
        <dbReference type="ARBA" id="ARBA00004651"/>
    </source>
</evidence>
<feature type="transmembrane region" description="Helical" evidence="14">
    <location>
        <begin position="304"/>
        <end position="325"/>
    </location>
</feature>
<name>A0A198AQZ3_9BACL</name>
<dbReference type="InterPro" id="IPR033479">
    <property type="entry name" value="dCache_1"/>
</dbReference>
<dbReference type="PRINTS" id="PR00344">
    <property type="entry name" value="BCTRLSENSOR"/>
</dbReference>
<dbReference type="EMBL" id="LYPB01000037">
    <property type="protein sequence ID" value="OAS23692.1"/>
    <property type="molecule type" value="Genomic_DNA"/>
</dbReference>
<dbReference type="Gene3D" id="3.30.450.20">
    <property type="entry name" value="PAS domain"/>
    <property type="match status" value="2"/>
</dbReference>
<dbReference type="CDD" id="cd18774">
    <property type="entry name" value="PDC2_HK_sensor"/>
    <property type="match status" value="1"/>
</dbReference>
<dbReference type="Pfam" id="PF00672">
    <property type="entry name" value="HAMP"/>
    <property type="match status" value="1"/>
</dbReference>
<dbReference type="SUPFAM" id="SSF158472">
    <property type="entry name" value="HAMP domain-like"/>
    <property type="match status" value="1"/>
</dbReference>
<evidence type="ECO:0000256" key="4">
    <source>
        <dbReference type="ARBA" id="ARBA00022475"/>
    </source>
</evidence>
<comment type="caution">
    <text evidence="17">The sequence shown here is derived from an EMBL/GenBank/DDBJ whole genome shotgun (WGS) entry which is preliminary data.</text>
</comment>
<sequence>MKRRVSTLLKALYNVMLDTMRVKSIQFTITMSFILITVTVMLVVSLVLYNKFAKTAEESAFLSTAQVIEQVQFNLEQYIKGMSDTFEVVDAKIARSRGIPSDKLLEQLDTIASTREDIVSIHLFTADGGLVTGVPTTEMRKNTRLLEQPWFRSALDNPNHLTFSLPHIQNLFKDPYKWVVSMSKGVTIEQNGNLVNAVILVDINFKTLDDVFRTVSLGNKGYVYIIDDSAGSIVYHPQQQLIYIGLKYENVEQALKFSYGRYMDESEGESRLNVVRTVNNIGWKIIGVSYLDEIVTTRKEISTFMIWLLVIVLFFILLISSFMSARISQPIKRLKKSMEMVEKGHFDTYIHVRGADEVEQLSRRFNLMVSRVRELMDQSIEEQEIKRKNELEVLQSQINPHFLYNTLNSVVRMVGNGRTEEVVTTITSLSKFFRISLSKGKNIITIGEEIEHIRNYLIIQKMRYKDKFEYEIHVSEEVLPYKTLKLILQPFVENALYHGIEYMVDEGLIELIVSMDHGKILFEIRDNGVGMSEETLKSIMNGQVKSDKGSGVGLRNVNERIQLYFGMDYGVHVSSELEEGTTVRITIPAILDGEGGSEE</sequence>
<dbReference type="PANTHER" id="PTHR34220">
    <property type="entry name" value="SENSOR HISTIDINE KINASE YPDA"/>
    <property type="match status" value="1"/>
</dbReference>
<dbReference type="Pfam" id="PF02518">
    <property type="entry name" value="HATPase_c"/>
    <property type="match status" value="1"/>
</dbReference>
<dbReference type="InterPro" id="IPR050640">
    <property type="entry name" value="Bact_2-comp_sensor_kinase"/>
</dbReference>
<protein>
    <recommendedName>
        <fullName evidence="3">histidine kinase</fullName>
        <ecNumber evidence="3">2.7.13.3</ecNumber>
    </recommendedName>
</protein>
<evidence type="ECO:0000259" key="15">
    <source>
        <dbReference type="PROSITE" id="PS50109"/>
    </source>
</evidence>
<evidence type="ECO:0000256" key="7">
    <source>
        <dbReference type="ARBA" id="ARBA00022692"/>
    </source>
</evidence>
<dbReference type="Pfam" id="PF02743">
    <property type="entry name" value="dCache_1"/>
    <property type="match status" value="1"/>
</dbReference>
<evidence type="ECO:0000256" key="6">
    <source>
        <dbReference type="ARBA" id="ARBA00022679"/>
    </source>
</evidence>
<dbReference type="SUPFAM" id="SSF55874">
    <property type="entry name" value="ATPase domain of HSP90 chaperone/DNA topoisomerase II/histidine kinase"/>
    <property type="match status" value="1"/>
</dbReference>
<evidence type="ECO:0000256" key="1">
    <source>
        <dbReference type="ARBA" id="ARBA00000085"/>
    </source>
</evidence>
<dbReference type="InterPro" id="IPR010559">
    <property type="entry name" value="Sig_transdc_His_kin_internal"/>
</dbReference>
<feature type="transmembrane region" description="Helical" evidence="14">
    <location>
        <begin position="27"/>
        <end position="49"/>
    </location>
</feature>
<dbReference type="Gene3D" id="3.30.565.10">
    <property type="entry name" value="Histidine kinase-like ATPase, C-terminal domain"/>
    <property type="match status" value="1"/>
</dbReference>
<dbReference type="Proteomes" id="UP000078454">
    <property type="component" value="Unassembled WGS sequence"/>
</dbReference>
<reference evidence="17 18" key="1">
    <citation type="submission" date="2016-05" db="EMBL/GenBank/DDBJ databases">
        <title>Paenibacillus sp. 1ZS3-15 nov., isolated from the rhizosphere soil.</title>
        <authorList>
            <person name="Zhang X.X."/>
            <person name="Zhang J."/>
        </authorList>
    </citation>
    <scope>NUCLEOTIDE SEQUENCE [LARGE SCALE GENOMIC DNA]</scope>
    <source>
        <strain evidence="17 18">1ZS3-15</strain>
    </source>
</reference>
<evidence type="ECO:0000313" key="17">
    <source>
        <dbReference type="EMBL" id="OAS23692.1"/>
    </source>
</evidence>
<dbReference type="EC" id="2.7.13.3" evidence="3"/>
<keyword evidence="9 17" id="KW-0418">Kinase</keyword>
<keyword evidence="11 14" id="KW-1133">Transmembrane helix</keyword>
<evidence type="ECO:0000256" key="11">
    <source>
        <dbReference type="ARBA" id="ARBA00022989"/>
    </source>
</evidence>